<dbReference type="EMBL" id="JARAWN010000017">
    <property type="protein sequence ID" value="MDX3129147.1"/>
    <property type="molecule type" value="Genomic_DNA"/>
</dbReference>
<dbReference type="NCBIfam" id="NF008453">
    <property type="entry name" value="PRK11308.1"/>
    <property type="match status" value="1"/>
</dbReference>
<dbReference type="InterPro" id="IPR003593">
    <property type="entry name" value="AAA+_ATPase"/>
</dbReference>
<evidence type="ECO:0000313" key="6">
    <source>
        <dbReference type="EMBL" id="MDX3129147.1"/>
    </source>
</evidence>
<evidence type="ECO:0000256" key="2">
    <source>
        <dbReference type="ARBA" id="ARBA00022448"/>
    </source>
</evidence>
<dbReference type="InterPro" id="IPR013563">
    <property type="entry name" value="Oligopep_ABC_C"/>
</dbReference>
<dbReference type="SMART" id="SM00382">
    <property type="entry name" value="AAA"/>
    <property type="match status" value="1"/>
</dbReference>
<dbReference type="FunFam" id="3.40.50.300:FF:000016">
    <property type="entry name" value="Oligopeptide ABC transporter ATP-binding component"/>
    <property type="match status" value="1"/>
</dbReference>
<dbReference type="InterPro" id="IPR050319">
    <property type="entry name" value="ABC_transp_ATP-bind"/>
</dbReference>
<dbReference type="Pfam" id="PF08352">
    <property type="entry name" value="oligo_HPY"/>
    <property type="match status" value="1"/>
</dbReference>
<organism evidence="6 7">
    <name type="scientific">Streptomyces europaeiscabiei</name>
    <dbReference type="NCBI Taxonomy" id="146819"/>
    <lineage>
        <taxon>Bacteria</taxon>
        <taxon>Bacillati</taxon>
        <taxon>Actinomycetota</taxon>
        <taxon>Actinomycetes</taxon>
        <taxon>Kitasatosporales</taxon>
        <taxon>Streptomycetaceae</taxon>
        <taxon>Streptomyces</taxon>
    </lineage>
</organism>
<dbReference type="Gene3D" id="3.40.50.300">
    <property type="entry name" value="P-loop containing nucleotide triphosphate hydrolases"/>
    <property type="match status" value="1"/>
</dbReference>
<dbReference type="NCBIfam" id="TIGR01727">
    <property type="entry name" value="oligo_HPY"/>
    <property type="match status" value="1"/>
</dbReference>
<comment type="similarity">
    <text evidence="1">Belongs to the ABC transporter superfamily.</text>
</comment>
<dbReference type="GO" id="GO:0055085">
    <property type="term" value="P:transmembrane transport"/>
    <property type="evidence" value="ECO:0007669"/>
    <property type="project" value="UniProtKB-ARBA"/>
</dbReference>
<dbReference type="GO" id="GO:0015833">
    <property type="term" value="P:peptide transport"/>
    <property type="evidence" value="ECO:0007669"/>
    <property type="project" value="InterPro"/>
</dbReference>
<dbReference type="CDD" id="cd03257">
    <property type="entry name" value="ABC_NikE_OppD_transporters"/>
    <property type="match status" value="1"/>
</dbReference>
<evidence type="ECO:0000256" key="3">
    <source>
        <dbReference type="ARBA" id="ARBA00022741"/>
    </source>
</evidence>
<dbReference type="GO" id="GO:0005524">
    <property type="term" value="F:ATP binding"/>
    <property type="evidence" value="ECO:0007669"/>
    <property type="project" value="UniProtKB-KW"/>
</dbReference>
<name>A0AAJ2PKD5_9ACTN</name>
<dbReference type="InterPro" id="IPR027417">
    <property type="entry name" value="P-loop_NTPase"/>
</dbReference>
<evidence type="ECO:0000256" key="1">
    <source>
        <dbReference type="ARBA" id="ARBA00005417"/>
    </source>
</evidence>
<dbReference type="InterPro" id="IPR017871">
    <property type="entry name" value="ABC_transporter-like_CS"/>
</dbReference>
<dbReference type="PANTHER" id="PTHR43776:SF7">
    <property type="entry name" value="D,D-DIPEPTIDE TRANSPORT ATP-BINDING PROTEIN DDPF-RELATED"/>
    <property type="match status" value="1"/>
</dbReference>
<dbReference type="Proteomes" id="UP001273589">
    <property type="component" value="Unassembled WGS sequence"/>
</dbReference>
<evidence type="ECO:0000256" key="4">
    <source>
        <dbReference type="ARBA" id="ARBA00022840"/>
    </source>
</evidence>
<dbReference type="PROSITE" id="PS00211">
    <property type="entry name" value="ABC_TRANSPORTER_1"/>
    <property type="match status" value="1"/>
</dbReference>
<dbReference type="RefSeq" id="WP_037694865.1">
    <property type="nucleotide sequence ID" value="NZ_JARAWN010000017.1"/>
</dbReference>
<keyword evidence="2" id="KW-0813">Transport</keyword>
<dbReference type="GO" id="GO:0016887">
    <property type="term" value="F:ATP hydrolysis activity"/>
    <property type="evidence" value="ECO:0007669"/>
    <property type="project" value="InterPro"/>
</dbReference>
<gene>
    <name evidence="6" type="ORF">PV367_04865</name>
</gene>
<keyword evidence="4 6" id="KW-0067">ATP-binding</keyword>
<dbReference type="InterPro" id="IPR003439">
    <property type="entry name" value="ABC_transporter-like_ATP-bd"/>
</dbReference>
<dbReference type="PANTHER" id="PTHR43776">
    <property type="entry name" value="TRANSPORT ATP-BINDING PROTEIN"/>
    <property type="match status" value="1"/>
</dbReference>
<sequence length="378" mass="41272">MSDNLTLPAQQGSTGTSTEPLLEVQGLTKHFPIYGGFPIKRKVGAVQAVDGVDLTVGVGESVGLVGESGCGKSTTGRLITRLLEPSAGKITYSGQDITHASRRQLAPVRSEIQMIFQDPYSSLNPRQTVGTIIKSPMEVNGIEPEGGREKKVRELLELVGLNPEHYNRFPHEFSGGQRQRIGVARALSLNPKLIVADEPVSALDVSIQAQVVNLLQKVQQELGIAFLFIAHDLAIVRHFSQRVAVMYLGKVVEVGDRDSIYNRPRHPYTHALLSAVPEVELAEETQDKQRIRLYGDVPSPISPPSGCRFRTRCWKAQDKCASEEPPLLQISGNREGHLTACHFPEDPTTEARGEDVVLDPALKALEKNAEAGAKISKD</sequence>
<comment type="caution">
    <text evidence="6">The sequence shown here is derived from an EMBL/GenBank/DDBJ whole genome shotgun (WGS) entry which is preliminary data.</text>
</comment>
<evidence type="ECO:0000313" key="7">
    <source>
        <dbReference type="Proteomes" id="UP001273589"/>
    </source>
</evidence>
<protein>
    <submittedName>
        <fullName evidence="6">Dipeptide ABC transporter ATP-binding protein</fullName>
    </submittedName>
</protein>
<evidence type="ECO:0000259" key="5">
    <source>
        <dbReference type="PROSITE" id="PS50893"/>
    </source>
</evidence>
<keyword evidence="3" id="KW-0547">Nucleotide-binding</keyword>
<feature type="domain" description="ABC transporter" evidence="5">
    <location>
        <begin position="22"/>
        <end position="273"/>
    </location>
</feature>
<reference evidence="6" key="1">
    <citation type="journal article" date="2023" name="Microb. Genom.">
        <title>Mesoterricola silvestris gen. nov., sp. nov., Mesoterricola sediminis sp. nov., Geothrix oryzae sp. nov., Geothrix edaphica sp. nov., Geothrix rubra sp. nov., and Geothrix limicola sp. nov., six novel members of Acidobacteriota isolated from soils.</title>
        <authorList>
            <person name="Weisberg A.J."/>
            <person name="Pearce E."/>
            <person name="Kramer C.G."/>
            <person name="Chang J.H."/>
            <person name="Clarke C.R."/>
        </authorList>
    </citation>
    <scope>NUCLEOTIDE SEQUENCE</scope>
    <source>
        <strain evidence="6">ND06-05F</strain>
    </source>
</reference>
<proteinExistence type="inferred from homology"/>
<dbReference type="PROSITE" id="PS50893">
    <property type="entry name" value="ABC_TRANSPORTER_2"/>
    <property type="match status" value="1"/>
</dbReference>
<accession>A0AAJ2PKD5</accession>
<dbReference type="SUPFAM" id="SSF52540">
    <property type="entry name" value="P-loop containing nucleoside triphosphate hydrolases"/>
    <property type="match status" value="1"/>
</dbReference>
<dbReference type="Pfam" id="PF00005">
    <property type="entry name" value="ABC_tran"/>
    <property type="match status" value="1"/>
</dbReference>
<dbReference type="AlphaFoldDB" id="A0AAJ2PKD5"/>